<gene>
    <name evidence="2" type="ORF">JTZ10_00025</name>
</gene>
<dbReference type="Gene3D" id="3.40.50.1820">
    <property type="entry name" value="alpha/beta hydrolase"/>
    <property type="match status" value="1"/>
</dbReference>
<dbReference type="InterPro" id="IPR005152">
    <property type="entry name" value="Lipase_secreted"/>
</dbReference>
<dbReference type="GO" id="GO:0016042">
    <property type="term" value="P:lipid catabolic process"/>
    <property type="evidence" value="ECO:0007669"/>
    <property type="project" value="InterPro"/>
</dbReference>
<organism evidence="2 3">
    <name type="scientific">Gordonia rubripertincta</name>
    <name type="common">Rhodococcus corallinus</name>
    <dbReference type="NCBI Taxonomy" id="36822"/>
    <lineage>
        <taxon>Bacteria</taxon>
        <taxon>Bacillati</taxon>
        <taxon>Actinomycetota</taxon>
        <taxon>Actinomycetes</taxon>
        <taxon>Mycobacteriales</taxon>
        <taxon>Gordoniaceae</taxon>
        <taxon>Gordonia</taxon>
    </lineage>
</organism>
<comment type="caution">
    <text evidence="2">The sequence shown here is derived from an EMBL/GenBank/DDBJ whole genome shotgun (WGS) entry which is preliminary data.</text>
</comment>
<accession>A0AAW4FYS7</accession>
<evidence type="ECO:0000313" key="2">
    <source>
        <dbReference type="EMBL" id="MBM7276134.1"/>
    </source>
</evidence>
<sequence length="450" mass="49224">MTTDVHRGQQDEPADLLLPVHDPFYDEPADVAALAPGDIIRCRQVELKDYWASQHRTDAWQLLYRSSDLRGVAGVAATTVVLPRRRAGEGQFQLLSFQCAIDAVTSQSFPSYALRKGARSGHTIAPFEFLVVRRALAKGWAVSIPDHEGMLGAWGAPREPGYRTLDGIRATLAFTDHELSHDTPVGLWGYSGGGMATSWAAEMAPEYAPELRLVGAVLGSPVGDMASALLRLNGTLNAGLPVMVIAGLRRVYPGLDQVILQHATESGRRHLDEIAEMPTLHALRRFRNHDIDRYLDIPLADVLAQREIVEMMDDVQLGTHRPDIPLLVVQAVRDPIIDVADVDRQVVRYREQGVPVTYVRDQLSEHISLLPLSGPMAVSWLANRLAGYPAADRTVTTLAGQPSPAWALRQLTRRLRGPAADGSREPVPSTGRTEVPPDDTGPDPTSEQTA</sequence>
<dbReference type="RefSeq" id="WP_204717093.1">
    <property type="nucleotide sequence ID" value="NZ_JAFFGU010000001.1"/>
</dbReference>
<protein>
    <submittedName>
        <fullName evidence="2">Lipase</fullName>
    </submittedName>
</protein>
<dbReference type="Gene3D" id="1.10.260.130">
    <property type="match status" value="1"/>
</dbReference>
<proteinExistence type="predicted"/>
<evidence type="ECO:0000313" key="3">
    <source>
        <dbReference type="Proteomes" id="UP001195196"/>
    </source>
</evidence>
<feature type="region of interest" description="Disordered" evidence="1">
    <location>
        <begin position="414"/>
        <end position="450"/>
    </location>
</feature>
<dbReference type="SUPFAM" id="SSF53474">
    <property type="entry name" value="alpha/beta-Hydrolases"/>
    <property type="match status" value="1"/>
</dbReference>
<dbReference type="PANTHER" id="PTHR34853:SF1">
    <property type="entry name" value="LIPASE 5"/>
    <property type="match status" value="1"/>
</dbReference>
<dbReference type="Proteomes" id="UP001195196">
    <property type="component" value="Unassembled WGS sequence"/>
</dbReference>
<dbReference type="InterPro" id="IPR029058">
    <property type="entry name" value="AB_hydrolase_fold"/>
</dbReference>
<dbReference type="AlphaFoldDB" id="A0AAW4FYS7"/>
<dbReference type="EMBL" id="JAFFGU010000001">
    <property type="protein sequence ID" value="MBM7276134.1"/>
    <property type="molecule type" value="Genomic_DNA"/>
</dbReference>
<evidence type="ECO:0000256" key="1">
    <source>
        <dbReference type="SAM" id="MobiDB-lite"/>
    </source>
</evidence>
<reference evidence="2" key="1">
    <citation type="submission" date="2021-02" db="EMBL/GenBank/DDBJ databases">
        <title>Taxonomy, biology and ecology of Rhodococcus bacteria occurring in California pistachio and other woody hosts as revealed by genome sequence analyses.</title>
        <authorList>
            <person name="Riely B."/>
            <person name="Gai Y."/>
        </authorList>
    </citation>
    <scope>NUCLEOTIDE SEQUENCE</scope>
    <source>
        <strain evidence="2">BP-295</strain>
    </source>
</reference>
<dbReference type="GO" id="GO:0004806">
    <property type="term" value="F:triacylglycerol lipase activity"/>
    <property type="evidence" value="ECO:0007669"/>
    <property type="project" value="InterPro"/>
</dbReference>
<dbReference type="PANTHER" id="PTHR34853">
    <property type="match status" value="1"/>
</dbReference>
<name>A0AAW4FYS7_GORRU</name>
<dbReference type="Pfam" id="PF03583">
    <property type="entry name" value="LIP"/>
    <property type="match status" value="1"/>
</dbReference>